<feature type="region of interest" description="Disordered" evidence="1">
    <location>
        <begin position="541"/>
        <end position="568"/>
    </location>
</feature>
<accession>A0A9P6R6J2</accession>
<name>A0A9P6R6J2_9FUNG</name>
<feature type="compositionally biased region" description="Basic and acidic residues" evidence="1">
    <location>
        <begin position="457"/>
        <end position="471"/>
    </location>
</feature>
<feature type="compositionally biased region" description="Low complexity" evidence="1">
    <location>
        <begin position="444"/>
        <end position="456"/>
    </location>
</feature>
<protein>
    <submittedName>
        <fullName evidence="2">Uncharacterized protein</fullName>
    </submittedName>
</protein>
<dbReference type="EMBL" id="JAAAIP010000842">
    <property type="protein sequence ID" value="KAG0312117.1"/>
    <property type="molecule type" value="Genomic_DNA"/>
</dbReference>
<gene>
    <name evidence="2" type="ORF">BGZ99_009712</name>
</gene>
<proteinExistence type="predicted"/>
<feature type="compositionally biased region" description="Acidic residues" evidence="1">
    <location>
        <begin position="342"/>
        <end position="354"/>
    </location>
</feature>
<dbReference type="AlphaFoldDB" id="A0A9P6R6J2"/>
<dbReference type="OrthoDB" id="2448399at2759"/>
<feature type="compositionally biased region" description="Acidic residues" evidence="1">
    <location>
        <begin position="472"/>
        <end position="481"/>
    </location>
</feature>
<keyword evidence="3" id="KW-1185">Reference proteome</keyword>
<sequence>MLRRRNTIHPLQHSAELGEPQFKPFLPKTKVTNPFLSVSCDNLDDIVHTSQLERDDACLPADALALTSSAAYTNPFLHHTAAYSSGDSLSHNESTARWDATYNDDSNSGDHHHESLKHKLQGQYDGGVRRLSLDLFKAPFAWNRRRRATCASSDLKRMMKMDQSIIQNEEVARSTFRFPSNSDITVLSPQDGSNYHGQDEDGVGVILKSCRYEPEEQGDSDVQDHDAYLERDQKRERPASFNPFLSSDSTDSMTDRDAKHDERADQGHGPNKKDLRQTWAAPEGVETLTTNTPGRRRHSVFSDWSIEDCPRLLAFQNQQRDQLWLEQTGDSQKMRPYGQEDAHDDDDEVELGGEGEDHCSYAEDIAKVESDDDYGLQAYQDNTVFYSDDNDIRHYYNSMDWQETDTTQDDVRCPSTTATALNRSRELLTRRATVAKAKFYRLLRQNQHHSQSQSRGSGRDQADRPDVHSEENVNDEVDEYEDPSRSESSVYSVTSSLRERMRLNTKTKTVLRQVKRRLSAAAKTVISEASKAANNIMPEASKANNNLNPVLRSNPKRRGPSHAAVVVE</sequence>
<feature type="region of interest" description="Disordered" evidence="1">
    <location>
        <begin position="326"/>
        <end position="355"/>
    </location>
</feature>
<evidence type="ECO:0000313" key="2">
    <source>
        <dbReference type="EMBL" id="KAG0312117.1"/>
    </source>
</evidence>
<feature type="region of interest" description="Disordered" evidence="1">
    <location>
        <begin position="181"/>
        <end position="200"/>
    </location>
</feature>
<organism evidence="2 3">
    <name type="scientific">Dissophora globulifera</name>
    <dbReference type="NCBI Taxonomy" id="979702"/>
    <lineage>
        <taxon>Eukaryota</taxon>
        <taxon>Fungi</taxon>
        <taxon>Fungi incertae sedis</taxon>
        <taxon>Mucoromycota</taxon>
        <taxon>Mortierellomycotina</taxon>
        <taxon>Mortierellomycetes</taxon>
        <taxon>Mortierellales</taxon>
        <taxon>Mortierellaceae</taxon>
        <taxon>Dissophora</taxon>
    </lineage>
</organism>
<feature type="region of interest" description="Disordered" evidence="1">
    <location>
        <begin position="231"/>
        <end position="294"/>
    </location>
</feature>
<feature type="region of interest" description="Disordered" evidence="1">
    <location>
        <begin position="444"/>
        <end position="495"/>
    </location>
</feature>
<comment type="caution">
    <text evidence="2">The sequence shown here is derived from an EMBL/GenBank/DDBJ whole genome shotgun (WGS) entry which is preliminary data.</text>
</comment>
<evidence type="ECO:0000256" key="1">
    <source>
        <dbReference type="SAM" id="MobiDB-lite"/>
    </source>
</evidence>
<dbReference type="Proteomes" id="UP000738325">
    <property type="component" value="Unassembled WGS sequence"/>
</dbReference>
<feature type="compositionally biased region" description="Polar residues" evidence="1">
    <location>
        <begin position="181"/>
        <end position="196"/>
    </location>
</feature>
<reference evidence="2" key="1">
    <citation type="journal article" date="2020" name="Fungal Divers.">
        <title>Resolving the Mortierellaceae phylogeny through synthesis of multi-gene phylogenetics and phylogenomics.</title>
        <authorList>
            <person name="Vandepol N."/>
            <person name="Liber J."/>
            <person name="Desiro A."/>
            <person name="Na H."/>
            <person name="Kennedy M."/>
            <person name="Barry K."/>
            <person name="Grigoriev I.V."/>
            <person name="Miller A.N."/>
            <person name="O'Donnell K."/>
            <person name="Stajich J.E."/>
            <person name="Bonito G."/>
        </authorList>
    </citation>
    <scope>NUCLEOTIDE SEQUENCE</scope>
    <source>
        <strain evidence="2">REB-010B</strain>
    </source>
</reference>
<feature type="compositionally biased region" description="Basic and acidic residues" evidence="1">
    <location>
        <begin position="253"/>
        <end position="276"/>
    </location>
</feature>
<feature type="compositionally biased region" description="Low complexity" evidence="1">
    <location>
        <begin position="486"/>
        <end position="495"/>
    </location>
</feature>
<evidence type="ECO:0000313" key="3">
    <source>
        <dbReference type="Proteomes" id="UP000738325"/>
    </source>
</evidence>